<dbReference type="AlphaFoldDB" id="A0A1F6Y2W2"/>
<reference evidence="1 2" key="1">
    <citation type="journal article" date="2016" name="Nat. Commun.">
        <title>Thousands of microbial genomes shed light on interconnected biogeochemical processes in an aquifer system.</title>
        <authorList>
            <person name="Anantharaman K."/>
            <person name="Brown C.T."/>
            <person name="Hug L.A."/>
            <person name="Sharon I."/>
            <person name="Castelle C.J."/>
            <person name="Probst A.J."/>
            <person name="Thomas B.C."/>
            <person name="Singh A."/>
            <person name="Wilkins M.J."/>
            <person name="Karaoz U."/>
            <person name="Brodie E.L."/>
            <person name="Williams K.H."/>
            <person name="Hubbard S.S."/>
            <person name="Banfield J.F."/>
        </authorList>
    </citation>
    <scope>NUCLEOTIDE SEQUENCE [LARGE SCALE GENOMIC DNA]</scope>
</reference>
<dbReference type="Proteomes" id="UP000178645">
    <property type="component" value="Unassembled WGS sequence"/>
</dbReference>
<comment type="caution">
    <text evidence="1">The sequence shown here is derived from an EMBL/GenBank/DDBJ whole genome shotgun (WGS) entry which is preliminary data.</text>
</comment>
<evidence type="ECO:0000313" key="1">
    <source>
        <dbReference type="EMBL" id="OGJ00718.1"/>
    </source>
</evidence>
<gene>
    <name evidence="1" type="ORF">A3G53_00765</name>
</gene>
<evidence type="ECO:0000313" key="2">
    <source>
        <dbReference type="Proteomes" id="UP000178645"/>
    </source>
</evidence>
<proteinExistence type="predicted"/>
<dbReference type="EMBL" id="MFVU01000036">
    <property type="protein sequence ID" value="OGJ00718.1"/>
    <property type="molecule type" value="Genomic_DNA"/>
</dbReference>
<accession>A0A1F6Y2W2</accession>
<name>A0A1F6Y2W2_9BACT</name>
<sequence length="136" mass="15614">MSDPFNTLPESKRNRFEGINFRVIDPKDEKDAEGRSFIGRPMTEFFDYVKAKYGQRYNIPGPEYEEYLLSLPPKDVPTEFKNDNFYKFIGSIVDGKVPGVMCDTAGNYGPKMKLFARRVAPSGDLDRRDCVVLLEK</sequence>
<protein>
    <submittedName>
        <fullName evidence="1">Uncharacterized protein</fullName>
    </submittedName>
</protein>
<organism evidence="1 2">
    <name type="scientific">Candidatus Nomurabacteria bacterium RIFCSPLOWO2_12_FULL_44_11</name>
    <dbReference type="NCBI Taxonomy" id="1801796"/>
    <lineage>
        <taxon>Bacteria</taxon>
        <taxon>Candidatus Nomuraibacteriota</taxon>
    </lineage>
</organism>